<dbReference type="GO" id="GO:0016020">
    <property type="term" value="C:membrane"/>
    <property type="evidence" value="ECO:0007669"/>
    <property type="project" value="InterPro"/>
</dbReference>
<reference evidence="5 6" key="1">
    <citation type="submission" date="2010-11" db="EMBL/GenBank/DDBJ databases">
        <authorList>
            <person name="Durkin A.S."/>
            <person name="Madupu R."/>
            <person name="Torralba M."/>
            <person name="Gillis M."/>
            <person name="Methe B."/>
            <person name="Sutton G."/>
            <person name="Nelson K.E."/>
        </authorList>
    </citation>
    <scope>NUCLEOTIDE SEQUENCE [LARGE SCALE GENOMIC DNA]</scope>
    <source>
        <strain evidence="5 6">UPII 345-E</strain>
    </source>
</reference>
<feature type="domain" description="Ionotropic glutamate receptor C-terminal" evidence="4">
    <location>
        <begin position="37"/>
        <end position="256"/>
    </location>
</feature>
<dbReference type="EMBL" id="AENT01000025">
    <property type="protein sequence ID" value="EFR42434.1"/>
    <property type="molecule type" value="Genomic_DNA"/>
</dbReference>
<dbReference type="InterPro" id="IPR001320">
    <property type="entry name" value="Iontro_rcpt_C"/>
</dbReference>
<dbReference type="Pfam" id="PF00497">
    <property type="entry name" value="SBP_bac_3"/>
    <property type="match status" value="1"/>
</dbReference>
<name>E4L9T0_9FIRM</name>
<dbReference type="Gene3D" id="3.40.190.10">
    <property type="entry name" value="Periplasmic binding protein-like II"/>
    <property type="match status" value="2"/>
</dbReference>
<protein>
    <submittedName>
        <fullName evidence="5">Putative glutamine ABC transporter periplasmic protein</fullName>
    </submittedName>
</protein>
<dbReference type="AlphaFoldDB" id="E4L9T0"/>
<dbReference type="SMART" id="SM00062">
    <property type="entry name" value="PBPb"/>
    <property type="match status" value="1"/>
</dbReference>
<dbReference type="OrthoDB" id="9774451at2"/>
<feature type="chain" id="PRO_5038430969" evidence="2">
    <location>
        <begin position="23"/>
        <end position="260"/>
    </location>
</feature>
<evidence type="ECO:0000259" key="4">
    <source>
        <dbReference type="SMART" id="SM00079"/>
    </source>
</evidence>
<dbReference type="RefSeq" id="WP_007555012.1">
    <property type="nucleotide sequence ID" value="NZ_AENT01000025.1"/>
</dbReference>
<dbReference type="PANTHER" id="PTHR35936:SF17">
    <property type="entry name" value="ARGININE-BINDING EXTRACELLULAR PROTEIN ARTP"/>
    <property type="match status" value="1"/>
</dbReference>
<dbReference type="PANTHER" id="PTHR35936">
    <property type="entry name" value="MEMBRANE-BOUND LYTIC MUREIN TRANSGLYCOSYLASE F"/>
    <property type="match status" value="1"/>
</dbReference>
<organism evidence="5 6">
    <name type="scientific">Dialister micraerophilus UPII 345-E</name>
    <dbReference type="NCBI Taxonomy" id="910314"/>
    <lineage>
        <taxon>Bacteria</taxon>
        <taxon>Bacillati</taxon>
        <taxon>Bacillota</taxon>
        <taxon>Negativicutes</taxon>
        <taxon>Veillonellales</taxon>
        <taxon>Veillonellaceae</taxon>
        <taxon>Dialister</taxon>
    </lineage>
</organism>
<comment type="caution">
    <text evidence="5">The sequence shown here is derived from an EMBL/GenBank/DDBJ whole genome shotgun (WGS) entry which is preliminary data.</text>
</comment>
<evidence type="ECO:0000259" key="3">
    <source>
        <dbReference type="SMART" id="SM00062"/>
    </source>
</evidence>
<feature type="domain" description="Solute-binding protein family 3/N-terminal" evidence="3">
    <location>
        <begin position="37"/>
        <end position="257"/>
    </location>
</feature>
<dbReference type="CDD" id="cd13624">
    <property type="entry name" value="PBP2_Arg_Lys_His"/>
    <property type="match status" value="1"/>
</dbReference>
<dbReference type="Proteomes" id="UP000004594">
    <property type="component" value="Unassembled WGS sequence"/>
</dbReference>
<accession>E4L9T0</accession>
<evidence type="ECO:0000256" key="1">
    <source>
        <dbReference type="ARBA" id="ARBA00022729"/>
    </source>
</evidence>
<dbReference type="PROSITE" id="PS51257">
    <property type="entry name" value="PROKAR_LIPOPROTEIN"/>
    <property type="match status" value="1"/>
</dbReference>
<dbReference type="SUPFAM" id="SSF53850">
    <property type="entry name" value="Periplasmic binding protein-like II"/>
    <property type="match status" value="1"/>
</dbReference>
<keyword evidence="1 2" id="KW-0732">Signal</keyword>
<dbReference type="InterPro" id="IPR001638">
    <property type="entry name" value="Solute-binding_3/MltF_N"/>
</dbReference>
<evidence type="ECO:0000313" key="6">
    <source>
        <dbReference type="Proteomes" id="UP000004594"/>
    </source>
</evidence>
<evidence type="ECO:0000313" key="5">
    <source>
        <dbReference type="EMBL" id="EFR42434.1"/>
    </source>
</evidence>
<feature type="signal peptide" evidence="2">
    <location>
        <begin position="1"/>
        <end position="22"/>
    </location>
</feature>
<evidence type="ECO:0000256" key="2">
    <source>
        <dbReference type="SAM" id="SignalP"/>
    </source>
</evidence>
<dbReference type="SMART" id="SM00079">
    <property type="entry name" value="PBPe"/>
    <property type="match status" value="1"/>
</dbReference>
<gene>
    <name evidence="5" type="ORF">HMPREF9220_0078</name>
</gene>
<dbReference type="GO" id="GO:0015276">
    <property type="term" value="F:ligand-gated monoatomic ion channel activity"/>
    <property type="evidence" value="ECO:0007669"/>
    <property type="project" value="InterPro"/>
</dbReference>
<proteinExistence type="predicted"/>
<dbReference type="eggNOG" id="COG0834">
    <property type="taxonomic scope" value="Bacteria"/>
</dbReference>
<sequence length="260" mass="28278">MFGKKFKTILAIGAMAAALISAGCGSDSTTKNGIPPVIRVGSETTFPPFEFVDGDKYVGFDLDLAEAVIKQMGSKMEFKSMGFDALIPAVQSGQIDMIAAGMDATPERAKQVAFSDPYFSENGYVIVTRKDNDTIHDWKDLEGKNVGAQVGTQSVELAQEAKAANVKQLDSNSQAFMELQASTLDAVVLDRPVTMYYLNQGADKDLQIVGTPKPGPAMSLAVNKDNKELQDAVNKALKEIKENGTYDKIYKKWFGEQQKQ</sequence>